<organism evidence="1 2">
    <name type="scientific">Hyaloscypha hepaticicola</name>
    <dbReference type="NCBI Taxonomy" id="2082293"/>
    <lineage>
        <taxon>Eukaryota</taxon>
        <taxon>Fungi</taxon>
        <taxon>Dikarya</taxon>
        <taxon>Ascomycota</taxon>
        <taxon>Pezizomycotina</taxon>
        <taxon>Leotiomycetes</taxon>
        <taxon>Helotiales</taxon>
        <taxon>Hyaloscyphaceae</taxon>
        <taxon>Hyaloscypha</taxon>
    </lineage>
</organism>
<evidence type="ECO:0000313" key="2">
    <source>
        <dbReference type="Proteomes" id="UP000235672"/>
    </source>
</evidence>
<dbReference type="OrthoDB" id="5346581at2759"/>
<dbReference type="Proteomes" id="UP000235672">
    <property type="component" value="Unassembled WGS sequence"/>
</dbReference>
<evidence type="ECO:0000313" key="1">
    <source>
        <dbReference type="EMBL" id="PMD15317.1"/>
    </source>
</evidence>
<reference evidence="1 2" key="1">
    <citation type="submission" date="2016-05" db="EMBL/GenBank/DDBJ databases">
        <title>A degradative enzymes factory behind the ericoid mycorrhizal symbiosis.</title>
        <authorList>
            <consortium name="DOE Joint Genome Institute"/>
            <person name="Martino E."/>
            <person name="Morin E."/>
            <person name="Grelet G."/>
            <person name="Kuo A."/>
            <person name="Kohler A."/>
            <person name="Daghino S."/>
            <person name="Barry K."/>
            <person name="Choi C."/>
            <person name="Cichocki N."/>
            <person name="Clum A."/>
            <person name="Copeland A."/>
            <person name="Hainaut M."/>
            <person name="Haridas S."/>
            <person name="Labutti K."/>
            <person name="Lindquist E."/>
            <person name="Lipzen A."/>
            <person name="Khouja H.-R."/>
            <person name="Murat C."/>
            <person name="Ohm R."/>
            <person name="Olson A."/>
            <person name="Spatafora J."/>
            <person name="Veneault-Fourrey C."/>
            <person name="Henrissat B."/>
            <person name="Grigoriev I."/>
            <person name="Martin F."/>
            <person name="Perotto S."/>
        </authorList>
    </citation>
    <scope>NUCLEOTIDE SEQUENCE [LARGE SCALE GENOMIC DNA]</scope>
    <source>
        <strain evidence="1 2">UAMH 7357</strain>
    </source>
</reference>
<proteinExistence type="predicted"/>
<keyword evidence="2" id="KW-1185">Reference proteome</keyword>
<protein>
    <submittedName>
        <fullName evidence="1">Uncharacterized protein</fullName>
    </submittedName>
</protein>
<sequence length="303" mass="34767">MSATEQTAKLSANDLKEYHLLVLNHTLSRILSTKLAERTFAQIIDGLPTRDDVGYFPTYSVEIRDNTASSPEAMGAARGLQRQFFTYTTLVDAKLTQSYQNALPGSREFYMRLLEMLVVVCHDIAGLVYVNTQPGLRREGQTPEQRLAALEGRPTDFMHEAYYDLQQYSNGVADVVGYWAEYHLFGGVVLFDREESGTDRKRAFLHPVGSFRIFEITESQIQQFIEYAQQLAETQDLQPPFPLHAEKYTYRVDPFDAMSLNIYRDKYERIMPKERPARCVQRLADVPELQDAIVQINRNDSSQ</sequence>
<accession>A0A2J6PMS4</accession>
<gene>
    <name evidence="1" type="ORF">NA56DRAFT_634780</name>
</gene>
<dbReference type="AlphaFoldDB" id="A0A2J6PMS4"/>
<dbReference type="EMBL" id="KZ613514">
    <property type="protein sequence ID" value="PMD15317.1"/>
    <property type="molecule type" value="Genomic_DNA"/>
</dbReference>
<name>A0A2J6PMS4_9HELO</name>